<sequence>MNKMIGLFVLVAIAALAGAKPQPKPDLLAYSIDGVPVVAATAPAAVASYATVYEHTVHGNLAPASYVAYTTYDPYHAPLAAVPVGASILLRK</sequence>
<protein>
    <submittedName>
        <fullName evidence="1">Uncharacterized protein</fullName>
    </submittedName>
</protein>
<dbReference type="VEuPathDB" id="VectorBase:AALB005808"/>
<reference evidence="1 2" key="1">
    <citation type="journal article" date="2017" name="G3 (Bethesda)">
        <title>The Physical Genome Mapping of Anopheles albimanus Corrected Scaffold Misassemblies and Identified Interarm Rearrangements in Genus Anopheles.</title>
        <authorList>
            <person name="Artemov G.N."/>
            <person name="Peery A.N."/>
            <person name="Jiang X."/>
            <person name="Tu Z."/>
            <person name="Stegniy V.N."/>
            <person name="Sharakhova M.V."/>
            <person name="Sharakhov I.V."/>
        </authorList>
    </citation>
    <scope>NUCLEOTIDE SEQUENCE [LARGE SCALE GENOMIC DNA]</scope>
    <source>
        <strain evidence="1 2">ALBI9_A</strain>
    </source>
</reference>
<name>A0A182FH15_ANOAL</name>
<evidence type="ECO:0000313" key="2">
    <source>
        <dbReference type="Proteomes" id="UP000069272"/>
    </source>
</evidence>
<dbReference type="RefSeq" id="XP_035793037.1">
    <property type="nucleotide sequence ID" value="XM_035937144.1"/>
</dbReference>
<dbReference type="EnsemblMetazoa" id="AALB005808-RA">
    <property type="protein sequence ID" value="AALB005808-PA"/>
    <property type="gene ID" value="AALB005808"/>
</dbReference>
<dbReference type="AlphaFoldDB" id="A0A182FH15"/>
<dbReference type="OrthoDB" id="7742823at2759"/>
<keyword evidence="2" id="KW-1185">Reference proteome</keyword>
<evidence type="ECO:0000313" key="1">
    <source>
        <dbReference type="EnsemblMetazoa" id="AALB005808-PA"/>
    </source>
</evidence>
<proteinExistence type="predicted"/>
<dbReference type="VEuPathDB" id="VectorBase:AALB20_032267"/>
<dbReference type="GeneID" id="118467098"/>
<dbReference type="Proteomes" id="UP000069272">
    <property type="component" value="Chromosome 3L"/>
</dbReference>
<dbReference type="KEGG" id="aali:118467098"/>
<accession>A0A182FH15</accession>
<reference evidence="1" key="2">
    <citation type="submission" date="2022-08" db="UniProtKB">
        <authorList>
            <consortium name="EnsemblMetazoa"/>
        </authorList>
    </citation>
    <scope>IDENTIFICATION</scope>
    <source>
        <strain evidence="1">STECLA/ALBI9_A</strain>
    </source>
</reference>
<organism evidence="1 2">
    <name type="scientific">Anopheles albimanus</name>
    <name type="common">New world malaria mosquito</name>
    <dbReference type="NCBI Taxonomy" id="7167"/>
    <lineage>
        <taxon>Eukaryota</taxon>
        <taxon>Metazoa</taxon>
        <taxon>Ecdysozoa</taxon>
        <taxon>Arthropoda</taxon>
        <taxon>Hexapoda</taxon>
        <taxon>Insecta</taxon>
        <taxon>Pterygota</taxon>
        <taxon>Neoptera</taxon>
        <taxon>Endopterygota</taxon>
        <taxon>Diptera</taxon>
        <taxon>Nematocera</taxon>
        <taxon>Culicoidea</taxon>
        <taxon>Culicidae</taxon>
        <taxon>Anophelinae</taxon>
        <taxon>Anopheles</taxon>
    </lineage>
</organism>